<reference evidence="2 3" key="1">
    <citation type="submission" date="2019-09" db="EMBL/GenBank/DDBJ databases">
        <title>Genome sequence and assembly of Taibaiella sp.</title>
        <authorList>
            <person name="Chhetri G."/>
        </authorList>
    </citation>
    <scope>NUCLEOTIDE SEQUENCE [LARGE SCALE GENOMIC DNA]</scope>
    <source>
        <strain evidence="2 3">KVB11</strain>
    </source>
</reference>
<dbReference type="RefSeq" id="WP_150032000.1">
    <property type="nucleotide sequence ID" value="NZ_VWSH01000001.1"/>
</dbReference>
<evidence type="ECO:0000256" key="1">
    <source>
        <dbReference type="SAM" id="SignalP"/>
    </source>
</evidence>
<protein>
    <submittedName>
        <fullName evidence="2">Gliding motility-associated C-terminal domain-containing protein</fullName>
    </submittedName>
</protein>
<evidence type="ECO:0000313" key="3">
    <source>
        <dbReference type="Proteomes" id="UP000323632"/>
    </source>
</evidence>
<dbReference type="InterPro" id="IPR026341">
    <property type="entry name" value="T9SS_type_B"/>
</dbReference>
<sequence length="782" mass="85755">MRKIILFICFLFLSFYTNAQPTCNGVLGAPIVNVNFGQGNSTQAGYSPFSAYAPGLTTNTILQPSGFLSAANTSGLVKNGTTFGSAPQWLATPDHTGNSFGLFMGINMPDNIGDTVVEYIMTGLCPNTTMQYSIWLVNLMAPTHPMVVSGSSLIQYPNMIMRIIDASNNVIGTFNTGNVPTDGLWHQYAYLFNNGTSSTVRLQLINNTSGSDYGNDVALDDITVRPCVPDADILPKIDTTFCKTTSLTFTGNITSNVYNPANYQWQYSTNQGNTWTNAGVPSTNNTFNFVFSTTNAPTEYWVRYLVSPGNTSATTNCHATSDTSKIRIDTIAPFHLPPDTTICSNISLNLSAANVNASSYLWNTGATASNINITTAGNYWAIASSQYGCKESDTINVTVTQVNNPDLGNDTVFCIGTQYNLNVGNTNASSYLWNTGITGPDITVNASGDYWVKAFFGNCSSSDTIHIDFNPAPEVNLGNDTSFCLLESYTLNASTANANGYLWNTGATTPAIQLNTSGLYWVRVSYLNCFNTDSIQVDFKQYPIPYLGNDTSFCEGFQYTLNISDINADSYLWNTGATGTTLQINTPGDYWVKASFDDCFTSDSVHIDFNEYPIVDLGADTMICEGIEITLKSFKNYPDAVYKWNGNADYNLPGLSVETAGKYWLTITNSPDCTGSDSIEIKTSKCKCDLMVPNAFSPNGDGINEVYLPRLIFEGCPLDHYRMYIYNRWGQNVFFTTNPLKGWDGYMNNIPADVGTYMYYISFQDWTSGQVKSYKGDLMLIR</sequence>
<evidence type="ECO:0000313" key="2">
    <source>
        <dbReference type="EMBL" id="KAA5537424.1"/>
    </source>
</evidence>
<feature type="chain" id="PRO_5024386851" evidence="1">
    <location>
        <begin position="20"/>
        <end position="782"/>
    </location>
</feature>
<dbReference type="Proteomes" id="UP000323632">
    <property type="component" value="Unassembled WGS sequence"/>
</dbReference>
<keyword evidence="1" id="KW-0732">Signal</keyword>
<dbReference type="NCBIfam" id="TIGR04131">
    <property type="entry name" value="Bac_Flav_CTERM"/>
    <property type="match status" value="1"/>
</dbReference>
<dbReference type="EMBL" id="VWSH01000001">
    <property type="protein sequence ID" value="KAA5537424.1"/>
    <property type="molecule type" value="Genomic_DNA"/>
</dbReference>
<comment type="caution">
    <text evidence="2">The sequence shown here is derived from an EMBL/GenBank/DDBJ whole genome shotgun (WGS) entry which is preliminary data.</text>
</comment>
<organism evidence="2 3">
    <name type="scientific">Taibaiella lutea</name>
    <dbReference type="NCBI Taxonomy" id="2608001"/>
    <lineage>
        <taxon>Bacteria</taxon>
        <taxon>Pseudomonadati</taxon>
        <taxon>Bacteroidota</taxon>
        <taxon>Chitinophagia</taxon>
        <taxon>Chitinophagales</taxon>
        <taxon>Chitinophagaceae</taxon>
        <taxon>Taibaiella</taxon>
    </lineage>
</organism>
<accession>A0A5M6CQJ0</accession>
<name>A0A5M6CQJ0_9BACT</name>
<dbReference type="AlphaFoldDB" id="A0A5M6CQJ0"/>
<dbReference type="Pfam" id="PF13585">
    <property type="entry name" value="CHU_C"/>
    <property type="match status" value="1"/>
</dbReference>
<keyword evidence="3" id="KW-1185">Reference proteome</keyword>
<gene>
    <name evidence="2" type="ORF">F0919_07040</name>
</gene>
<proteinExistence type="predicted"/>
<feature type="signal peptide" evidence="1">
    <location>
        <begin position="1"/>
        <end position="19"/>
    </location>
</feature>